<reference evidence="2" key="2">
    <citation type="journal article" date="2015" name="Fish Shellfish Immunol.">
        <title>Early steps in the European eel (Anguilla anguilla)-Vibrio vulnificus interaction in the gills: Role of the RtxA13 toxin.</title>
        <authorList>
            <person name="Callol A."/>
            <person name="Pajuelo D."/>
            <person name="Ebbesson L."/>
            <person name="Teles M."/>
            <person name="MacKenzie S."/>
            <person name="Amaro C."/>
        </authorList>
    </citation>
    <scope>NUCLEOTIDE SEQUENCE</scope>
</reference>
<accession>A0A0E9QAG9</accession>
<evidence type="ECO:0000313" key="2">
    <source>
        <dbReference type="EMBL" id="JAH13310.1"/>
    </source>
</evidence>
<proteinExistence type="predicted"/>
<name>A0A0E9QAG9_ANGAN</name>
<dbReference type="EMBL" id="GBXM01095267">
    <property type="protein sequence ID" value="JAH13310.1"/>
    <property type="molecule type" value="Transcribed_RNA"/>
</dbReference>
<dbReference type="AlphaFoldDB" id="A0A0E9QAG9"/>
<protein>
    <submittedName>
        <fullName evidence="2">Uncharacterized protein</fullName>
    </submittedName>
</protein>
<evidence type="ECO:0000256" key="1">
    <source>
        <dbReference type="SAM" id="Phobius"/>
    </source>
</evidence>
<sequence>MTTHLNEWCSNKRLNLESRYIISLTADFLTLLSIENCTVYNLIVLFFLSDPL</sequence>
<keyword evidence="1" id="KW-0812">Transmembrane</keyword>
<reference evidence="2" key="1">
    <citation type="submission" date="2014-11" db="EMBL/GenBank/DDBJ databases">
        <authorList>
            <person name="Amaro Gonzalez C."/>
        </authorList>
    </citation>
    <scope>NUCLEOTIDE SEQUENCE</scope>
</reference>
<organism evidence="2">
    <name type="scientific">Anguilla anguilla</name>
    <name type="common">European freshwater eel</name>
    <name type="synonym">Muraena anguilla</name>
    <dbReference type="NCBI Taxonomy" id="7936"/>
    <lineage>
        <taxon>Eukaryota</taxon>
        <taxon>Metazoa</taxon>
        <taxon>Chordata</taxon>
        <taxon>Craniata</taxon>
        <taxon>Vertebrata</taxon>
        <taxon>Euteleostomi</taxon>
        <taxon>Actinopterygii</taxon>
        <taxon>Neopterygii</taxon>
        <taxon>Teleostei</taxon>
        <taxon>Anguilliformes</taxon>
        <taxon>Anguillidae</taxon>
        <taxon>Anguilla</taxon>
    </lineage>
</organism>
<keyword evidence="1" id="KW-0472">Membrane</keyword>
<keyword evidence="1" id="KW-1133">Transmembrane helix</keyword>
<feature type="transmembrane region" description="Helical" evidence="1">
    <location>
        <begin position="20"/>
        <end position="48"/>
    </location>
</feature>